<evidence type="ECO:0000256" key="3">
    <source>
        <dbReference type="SAM" id="SignalP"/>
    </source>
</evidence>
<reference evidence="4" key="1">
    <citation type="journal article" date="2013" name="Genetics">
        <title>The draft genome and transcriptome of Panagrellus redivivus are shaped by the harsh demands of a free-living lifestyle.</title>
        <authorList>
            <person name="Srinivasan J."/>
            <person name="Dillman A.R."/>
            <person name="Macchietto M.G."/>
            <person name="Heikkinen L."/>
            <person name="Lakso M."/>
            <person name="Fracchia K.M."/>
            <person name="Antoshechkin I."/>
            <person name="Mortazavi A."/>
            <person name="Wong G."/>
            <person name="Sternberg P.W."/>
        </authorList>
    </citation>
    <scope>NUCLEOTIDE SEQUENCE [LARGE SCALE GENOMIC DNA]</scope>
    <source>
        <strain evidence="4">MT8872</strain>
    </source>
</reference>
<reference evidence="5" key="2">
    <citation type="submission" date="2020-10" db="UniProtKB">
        <authorList>
            <consortium name="WormBaseParasite"/>
        </authorList>
    </citation>
    <scope>IDENTIFICATION</scope>
</reference>
<evidence type="ECO:0000313" key="4">
    <source>
        <dbReference type="Proteomes" id="UP000492821"/>
    </source>
</evidence>
<feature type="chain" id="PRO_5028898454" evidence="3">
    <location>
        <begin position="25"/>
        <end position="124"/>
    </location>
</feature>
<feature type="transmembrane region" description="Helical" evidence="2">
    <location>
        <begin position="40"/>
        <end position="62"/>
    </location>
</feature>
<name>A0A7E4VUQ6_PANRE</name>
<evidence type="ECO:0000256" key="2">
    <source>
        <dbReference type="SAM" id="Phobius"/>
    </source>
</evidence>
<organism evidence="4 5">
    <name type="scientific">Panagrellus redivivus</name>
    <name type="common">Microworm</name>
    <dbReference type="NCBI Taxonomy" id="6233"/>
    <lineage>
        <taxon>Eukaryota</taxon>
        <taxon>Metazoa</taxon>
        <taxon>Ecdysozoa</taxon>
        <taxon>Nematoda</taxon>
        <taxon>Chromadorea</taxon>
        <taxon>Rhabditida</taxon>
        <taxon>Tylenchina</taxon>
        <taxon>Panagrolaimomorpha</taxon>
        <taxon>Panagrolaimoidea</taxon>
        <taxon>Panagrolaimidae</taxon>
        <taxon>Panagrellus</taxon>
    </lineage>
</organism>
<keyword evidence="4" id="KW-1185">Reference proteome</keyword>
<keyword evidence="2" id="KW-1133">Transmembrane helix</keyword>
<accession>A0A7E4VUQ6</accession>
<evidence type="ECO:0000256" key="1">
    <source>
        <dbReference type="SAM" id="MobiDB-lite"/>
    </source>
</evidence>
<proteinExistence type="predicted"/>
<evidence type="ECO:0000313" key="5">
    <source>
        <dbReference type="WBParaSite" id="Pan_g3485.t2"/>
    </source>
</evidence>
<keyword evidence="2" id="KW-0812">Transmembrane</keyword>
<feature type="region of interest" description="Disordered" evidence="1">
    <location>
        <begin position="87"/>
        <end position="116"/>
    </location>
</feature>
<feature type="signal peptide" evidence="3">
    <location>
        <begin position="1"/>
        <end position="24"/>
    </location>
</feature>
<dbReference type="AlphaFoldDB" id="A0A7E4VUQ6"/>
<dbReference type="Proteomes" id="UP000492821">
    <property type="component" value="Unassembled WGS sequence"/>
</dbReference>
<protein>
    <submittedName>
        <fullName evidence="5">Membrane protein ORF132</fullName>
    </submittedName>
</protein>
<feature type="compositionally biased region" description="Low complexity" evidence="1">
    <location>
        <begin position="89"/>
        <end position="107"/>
    </location>
</feature>
<sequence length="124" mass="13293">MPFSSTLTTTVLISVSLLPNPVTAICDDFHDDSVSCVLSIVGIVTLVVLLIAAVIVMLIFLYDAICLKDSFQPSSLEANRGNAPLLRLESGTTESSSTTDTSGSSTDSGRRRVRRRKVFVVDEA</sequence>
<keyword evidence="3" id="KW-0732">Signal</keyword>
<dbReference type="WBParaSite" id="Pan_g3485.t2">
    <property type="protein sequence ID" value="Pan_g3485.t2"/>
    <property type="gene ID" value="Pan_g3485"/>
</dbReference>
<keyword evidence="2" id="KW-0472">Membrane</keyword>